<evidence type="ECO:0000313" key="2">
    <source>
        <dbReference type="Proteomes" id="UP000765509"/>
    </source>
</evidence>
<evidence type="ECO:0000313" key="1">
    <source>
        <dbReference type="EMBL" id="MBW0497001.1"/>
    </source>
</evidence>
<proteinExistence type="predicted"/>
<organism evidence="1 2">
    <name type="scientific">Austropuccinia psidii MF-1</name>
    <dbReference type="NCBI Taxonomy" id="1389203"/>
    <lineage>
        <taxon>Eukaryota</taxon>
        <taxon>Fungi</taxon>
        <taxon>Dikarya</taxon>
        <taxon>Basidiomycota</taxon>
        <taxon>Pucciniomycotina</taxon>
        <taxon>Pucciniomycetes</taxon>
        <taxon>Pucciniales</taxon>
        <taxon>Sphaerophragmiaceae</taxon>
        <taxon>Austropuccinia</taxon>
    </lineage>
</organism>
<name>A0A9Q3DAQ2_9BASI</name>
<keyword evidence="2" id="KW-1185">Reference proteome</keyword>
<sequence length="192" mass="21680">MRPKEKKGGSQAAPNSRWVINHKLAHLSLLCPEIPEDIKWPKAPKKLNLGQGPKAPTIAMASKDHQRTPATFNKGFPLNIRETSGPTQWTQVSRNQEWCIYGIIYHYVPFFLSGAMLKISVLHYSISNQVPNSITNFEGRLHLLSLIIHRSYQKTIQGPQLLAFQVLVITFQQYSPKAILAHDSSRAISRVC</sequence>
<accession>A0A9Q3DAQ2</accession>
<dbReference type="AlphaFoldDB" id="A0A9Q3DAQ2"/>
<gene>
    <name evidence="1" type="ORF">O181_036716</name>
</gene>
<comment type="caution">
    <text evidence="1">The sequence shown here is derived from an EMBL/GenBank/DDBJ whole genome shotgun (WGS) entry which is preliminary data.</text>
</comment>
<reference evidence="1" key="1">
    <citation type="submission" date="2021-03" db="EMBL/GenBank/DDBJ databases">
        <title>Draft genome sequence of rust myrtle Austropuccinia psidii MF-1, a brazilian biotype.</title>
        <authorList>
            <person name="Quecine M.C."/>
            <person name="Pachon D.M.R."/>
            <person name="Bonatelli M.L."/>
            <person name="Correr F.H."/>
            <person name="Franceschini L.M."/>
            <person name="Leite T.F."/>
            <person name="Margarido G.R.A."/>
            <person name="Almeida C.A."/>
            <person name="Ferrarezi J.A."/>
            <person name="Labate C.A."/>
        </authorList>
    </citation>
    <scope>NUCLEOTIDE SEQUENCE</scope>
    <source>
        <strain evidence="1">MF-1</strain>
    </source>
</reference>
<dbReference type="Proteomes" id="UP000765509">
    <property type="component" value="Unassembled WGS sequence"/>
</dbReference>
<dbReference type="EMBL" id="AVOT02013945">
    <property type="protein sequence ID" value="MBW0497001.1"/>
    <property type="molecule type" value="Genomic_DNA"/>
</dbReference>
<protein>
    <submittedName>
        <fullName evidence="1">Uncharacterized protein</fullName>
    </submittedName>
</protein>